<reference evidence="3 4" key="1">
    <citation type="journal article" date="2020" name="G3 (Bethesda)">
        <title>Improved Reference Genome for Cyclotella cryptica CCMP332, a Model for Cell Wall Morphogenesis, Salinity Adaptation, and Lipid Production in Diatoms (Bacillariophyta).</title>
        <authorList>
            <person name="Roberts W.R."/>
            <person name="Downey K.M."/>
            <person name="Ruck E.C."/>
            <person name="Traller J.C."/>
            <person name="Alverson A.J."/>
        </authorList>
    </citation>
    <scope>NUCLEOTIDE SEQUENCE [LARGE SCALE GENOMIC DNA]</scope>
    <source>
        <strain evidence="3 4">CCMP332</strain>
    </source>
</reference>
<proteinExistence type="predicted"/>
<dbReference type="Proteomes" id="UP001516023">
    <property type="component" value="Unassembled WGS sequence"/>
</dbReference>
<feature type="region of interest" description="Disordered" evidence="1">
    <location>
        <begin position="271"/>
        <end position="304"/>
    </location>
</feature>
<name>A0ABD3PYA6_9STRA</name>
<organism evidence="3 4">
    <name type="scientific">Cyclotella cryptica</name>
    <dbReference type="NCBI Taxonomy" id="29204"/>
    <lineage>
        <taxon>Eukaryota</taxon>
        <taxon>Sar</taxon>
        <taxon>Stramenopiles</taxon>
        <taxon>Ochrophyta</taxon>
        <taxon>Bacillariophyta</taxon>
        <taxon>Coscinodiscophyceae</taxon>
        <taxon>Thalassiosirophycidae</taxon>
        <taxon>Stephanodiscales</taxon>
        <taxon>Stephanodiscaceae</taxon>
        <taxon>Cyclotella</taxon>
    </lineage>
</organism>
<accession>A0ABD3PYA6</accession>
<evidence type="ECO:0000313" key="3">
    <source>
        <dbReference type="EMBL" id="KAL3792186.1"/>
    </source>
</evidence>
<gene>
    <name evidence="3" type="ORF">HJC23_009650</name>
</gene>
<comment type="caution">
    <text evidence="3">The sequence shown here is derived from an EMBL/GenBank/DDBJ whole genome shotgun (WGS) entry which is preliminary data.</text>
</comment>
<dbReference type="SUPFAM" id="SSF140383">
    <property type="entry name" value="BSD domain-like"/>
    <property type="match status" value="1"/>
</dbReference>
<evidence type="ECO:0000256" key="1">
    <source>
        <dbReference type="SAM" id="MobiDB-lite"/>
    </source>
</evidence>
<keyword evidence="4" id="KW-1185">Reference proteome</keyword>
<evidence type="ECO:0000313" key="4">
    <source>
        <dbReference type="Proteomes" id="UP001516023"/>
    </source>
</evidence>
<dbReference type="AlphaFoldDB" id="A0ABD3PYA6"/>
<dbReference type="InterPro" id="IPR035925">
    <property type="entry name" value="BSD_dom_sf"/>
</dbReference>
<dbReference type="InterPro" id="IPR005607">
    <property type="entry name" value="BSD_dom"/>
</dbReference>
<evidence type="ECO:0000259" key="2">
    <source>
        <dbReference type="PROSITE" id="PS50858"/>
    </source>
</evidence>
<dbReference type="PROSITE" id="PS50858">
    <property type="entry name" value="BSD"/>
    <property type="match status" value="1"/>
</dbReference>
<protein>
    <recommendedName>
        <fullName evidence="2">BSD domain-containing protein</fullName>
    </recommendedName>
</protein>
<feature type="compositionally biased region" description="Polar residues" evidence="1">
    <location>
        <begin position="293"/>
        <end position="304"/>
    </location>
</feature>
<feature type="domain" description="BSD" evidence="2">
    <location>
        <begin position="147"/>
        <end position="192"/>
    </location>
</feature>
<sequence length="336" mass="37382">MSSWFSSGAFETLSHLKDKVQSTVGIDPNLIQKITLQSPDLAAERARIDSEERRKESVRDSLAELLPWETRDPEMEILVDECKEAILSLSGIEETFTGPFILTGGLPSGDASEEDGEDDEDLRAAKDIQEAEKSADKLSKLQPLPALLGDFDLDTHVGLIQRLFEVDPKLVKMHSRLSSGGKRELAFWKNYFFHCAYARYEAGLSIDEIWSNREETSKVALTKEKNEVVHSLVQATVSDEEIIFDDGLTSNEHKSRKSENVSPVQQGAFERTDETSMTKETKIHSTDQLKSDVASSSDSFVESTRGTDYEFVANVNDIEGDQLDELEAEIAAALGD</sequence>
<dbReference type="EMBL" id="JABMIG020000104">
    <property type="protein sequence ID" value="KAL3792186.1"/>
    <property type="molecule type" value="Genomic_DNA"/>
</dbReference>
<feature type="compositionally biased region" description="Basic and acidic residues" evidence="1">
    <location>
        <begin position="271"/>
        <end position="290"/>
    </location>
</feature>
<dbReference type="Gene3D" id="1.10.3970.10">
    <property type="entry name" value="BSD domain"/>
    <property type="match status" value="1"/>
</dbReference>